<dbReference type="Gene3D" id="2.60.40.2700">
    <property type="match status" value="1"/>
</dbReference>
<dbReference type="InterPro" id="IPR006626">
    <property type="entry name" value="PbH1"/>
</dbReference>
<dbReference type="InterPro" id="IPR011050">
    <property type="entry name" value="Pectin_lyase_fold/virulence"/>
</dbReference>
<protein>
    <submittedName>
        <fullName evidence="2">PKD domain-containing protein</fullName>
    </submittedName>
</protein>
<reference evidence="2 3" key="1">
    <citation type="submission" date="2022-12" db="EMBL/GenBank/DDBJ databases">
        <title>Chitinophagaceae gen. sp. nov., a new member of the family Chitinophagaceae, isolated from soil in a chemical factory.</title>
        <authorList>
            <person name="Ke Z."/>
        </authorList>
    </citation>
    <scope>NUCLEOTIDE SEQUENCE [LARGE SCALE GENOMIC DNA]</scope>
    <source>
        <strain evidence="2 3">LY-5</strain>
    </source>
</reference>
<comment type="caution">
    <text evidence="2">The sequence shown here is derived from an EMBL/GenBank/DDBJ whole genome shotgun (WGS) entry which is preliminary data.</text>
</comment>
<evidence type="ECO:0000259" key="1">
    <source>
        <dbReference type="PROSITE" id="PS50093"/>
    </source>
</evidence>
<dbReference type="InterPro" id="IPR035986">
    <property type="entry name" value="PKD_dom_sf"/>
</dbReference>
<sequence length="2207" mass="237589">MRKKILSFLLKISVLKVVMLVFIVGKINAQTDITIGTGTVSNNNYGFPCPFQDISQGSRSQYLYRASELTAAGMSIGLIHNIKFNVRTLNNSTPVVENLKIKVGITSETALNNTAFSSFAGDFSESVTADYNVTTGWNTVQLATPFLWDGNSNILIEICDGSTGGEVLWTNPSVYASNTSYVSSNNSTFSDNGCGQDMMWGSSLSRRPNIRFFWQGLADCTGTPVTGTIVSTVSASCGNYPFTLSLNGASLAAALTYQWQSSTNNSTWTNISGATSSSYTATQLNDTYYRVIITCTKSGSSATSASYLLKKNAPLIGNLTIDNSLPANTATAFKSFNDAYNALRCGISGAVILNVVNTGTNYNEQLIMEEIPGASATNTVTFKGNGATLEYLSTTDGKRGTIVLNGADHIIFDGLVVGALGSEYPEYGYGFHLRNSADSNTIKNCTINLNIHSASNELAGIILTGSNYPGGDDSQSDANIIENNTINGGSYGISIAGSAVLPIWNNVIRKNKVLNFHTTGISIISTAYTIVDGNELHRKNKVNNGYTITGISMTGTNLAAKVTNNKLHSFFAAQTQATTELRVISTQNCDADLDLENLVANNLIYNIKSSGKIYALYNMGSDFINYYYNTVILDDPTSVSSENAYGFFNTSYTTVLKLKNNIFSLSRSGSGFKYGYYLEETRNNIFDIDYNTIISNNHPTVQVGWAKGNAYHTLANWQAGTGADKNSNEIDPVFKDPASFDFTPTSAAFADKGLPIAGITTDINGAARSTTKPDIGAIEFTLPSCNTTFLAGEAFSNIGVTTCVDRTVVLNLKGNDVGLGLTYQWQSSPSTTGTWTNISNPLLAPPHTFTIGNSTLYYRASVSCNGGTAIYSVPVRIEIGGLFPAGTYTIDKTKPSDPAGSRNFNSFNDAVAAISCGIAGPVIFNVAANTYNEQFKIGYIYNTSATNTVTFQSATGVASSVELSYKADAAHTNYTVKMDSSTYFIFKNMTVAATSEEFSRVFDLANNASHITIEGLVIKAVSPDVDAYSVWGADQTKSVGIYAATSFLGTDINIKNNKFSSAAKGIYIVGKSGTRISGKHNIEKNEFTGILHQPINVQNTNGVIIKENNILLESAYNDQGYMTGLYGMYLNANDSALDVNNNNITIKNNGGNVYGIFNRSSNSAKSSPSKIRNNRIIIKDGLTHFVAGLYNAYSKYIDVVNNEISVSSSVDGSQSFYGASGIYSANVSFSNYLNNSVLSTSANGLNNVPLYMDHQYATEGGFTSFKNNAFVNTTGGPAMFVLYTPELVTLDYNLYYSSGSTLIHQGPTETSFEKAYPTLGSFQDDYGIDLNSISYKPEFTAVDDLRPVLNNNSNWALQGRGIQVAGNTSDKLGNPRSATLTGGVPDIGAFEFHPTVAPPVLTATPATPVAGGTQYFSFGTDTVSVIKWEAGSAVPSKIELQRYSGVIPPALAAGQQALYYYIDSKIEGPGNYKYNIINKFYDSWLNNIPAKSFVKVGVTNESNTWVAREKSLIDSLANLVSDSSLTQITKFTGLSNGKAPLQPEIITSKDSSNLGTRFWATYALRQSMYITNGQNLKFIVSGAEATRVTVKVHGTSWTKTYNVPAGGAVTTDAIPRTGNNDARAIFEGKNGRGILIESEKPVSVRVIIDEGWGGDIANATLLPTGTYGKEYVTLATRQFSGYPGISMGTSVVNIVADRDNTVVDITPSGNTAGGHKAGETFTVNLNRGEVYQILGDFIKMHSRPIEDSYDDGYECFDLTGTRIVSKPNANGDCYPVAVFAGSSGTGIQCIEYANGGEVQTYQQSYPLQAWGTHYLTAPFVSRNGVQEKLFNQFRVLVKDPATVVKRNGVVMTGLKNNSFYEFVSREPEAIEADKPIMVGQFMTYFNSCGNDEYTNPGSHEGMLYLSPLSHGVKKATIYRTGGGINWLNVIVPNKGLTSLTIDGSQTFDVTYPHPQNAGYTVVMKRWDEGDGVGQISCDTVFNAYLNIPANTTGYFYNLGYQVPRVAFSNDTYKNVNNIATPTNEYTCVGTQFKPTVYLTAQAATLTWQLSKIAGATPTNDITVNNPVPVRTEVIGFTTYYVYTLDQAISFAAVGTYKIPVSATYFTSAQSCATSVDGEVDVVVVPAPTVDYTVNYTGCINATAQFTGTASTHNSVVVDRWNWNFGDNTTSTVQNPTKQWSTAGTKNVSLNIIAVDGCSAGVTKPIEV</sequence>
<dbReference type="Gene3D" id="2.160.20.10">
    <property type="entry name" value="Single-stranded right-handed beta-helix, Pectin lyase-like"/>
    <property type="match status" value="1"/>
</dbReference>
<gene>
    <name evidence="2" type="ORF">O3P16_17195</name>
</gene>
<dbReference type="InterPro" id="IPR035234">
    <property type="entry name" value="IgGFc-bd_N"/>
</dbReference>
<dbReference type="Proteomes" id="UP001210231">
    <property type="component" value="Unassembled WGS sequence"/>
</dbReference>
<dbReference type="Pfam" id="PF18911">
    <property type="entry name" value="PKD_4"/>
    <property type="match status" value="1"/>
</dbReference>
<dbReference type="Pfam" id="PF17517">
    <property type="entry name" value="IgGFc_binding"/>
    <property type="match status" value="1"/>
</dbReference>
<feature type="domain" description="PKD" evidence="1">
    <location>
        <begin position="2126"/>
        <end position="2207"/>
    </location>
</feature>
<evidence type="ECO:0000313" key="2">
    <source>
        <dbReference type="EMBL" id="MDA3616551.1"/>
    </source>
</evidence>
<proteinExistence type="predicted"/>
<keyword evidence="3" id="KW-1185">Reference proteome</keyword>
<name>A0ABT4UNX7_9BACT</name>
<dbReference type="RefSeq" id="WP_407032881.1">
    <property type="nucleotide sequence ID" value="NZ_JAQGEF010000034.1"/>
</dbReference>
<dbReference type="InterPro" id="IPR013783">
    <property type="entry name" value="Ig-like_fold"/>
</dbReference>
<dbReference type="InterPro" id="IPR000601">
    <property type="entry name" value="PKD_dom"/>
</dbReference>
<organism evidence="2 3">
    <name type="scientific">Polluticaenibacter yanchengensis</name>
    <dbReference type="NCBI Taxonomy" id="3014562"/>
    <lineage>
        <taxon>Bacteria</taxon>
        <taxon>Pseudomonadati</taxon>
        <taxon>Bacteroidota</taxon>
        <taxon>Chitinophagia</taxon>
        <taxon>Chitinophagales</taxon>
        <taxon>Chitinophagaceae</taxon>
        <taxon>Polluticaenibacter</taxon>
    </lineage>
</organism>
<dbReference type="PROSITE" id="PS50093">
    <property type="entry name" value="PKD"/>
    <property type="match status" value="1"/>
</dbReference>
<dbReference type="SUPFAM" id="SSF49299">
    <property type="entry name" value="PKD domain"/>
    <property type="match status" value="1"/>
</dbReference>
<dbReference type="EMBL" id="JAQGEF010000034">
    <property type="protein sequence ID" value="MDA3616551.1"/>
    <property type="molecule type" value="Genomic_DNA"/>
</dbReference>
<evidence type="ECO:0000313" key="3">
    <source>
        <dbReference type="Proteomes" id="UP001210231"/>
    </source>
</evidence>
<dbReference type="InterPro" id="IPR012334">
    <property type="entry name" value="Pectin_lyas_fold"/>
</dbReference>
<dbReference type="SMART" id="SM00710">
    <property type="entry name" value="PbH1"/>
    <property type="match status" value="7"/>
</dbReference>
<dbReference type="SUPFAM" id="SSF51126">
    <property type="entry name" value="Pectin lyase-like"/>
    <property type="match status" value="3"/>
</dbReference>
<dbReference type="Gene3D" id="2.60.40.10">
    <property type="entry name" value="Immunoglobulins"/>
    <property type="match status" value="1"/>
</dbReference>
<feature type="non-terminal residue" evidence="2">
    <location>
        <position position="2207"/>
    </location>
</feature>
<accession>A0ABT4UNX7</accession>
<dbReference type="CDD" id="cd00146">
    <property type="entry name" value="PKD"/>
    <property type="match status" value="1"/>
</dbReference>